<name>A0ABM9ZY98_9BACT</name>
<dbReference type="EMBL" id="ADFP01000010">
    <property type="protein sequence ID" value="EFB91948.1"/>
    <property type="molecule type" value="Genomic_DNA"/>
</dbReference>
<evidence type="ECO:0000256" key="1">
    <source>
        <dbReference type="SAM" id="Phobius"/>
    </source>
</evidence>
<keyword evidence="4" id="KW-1185">Reference proteome</keyword>
<feature type="transmembrane region" description="Helical" evidence="1">
    <location>
        <begin position="111"/>
        <end position="133"/>
    </location>
</feature>
<reference evidence="3 4" key="1">
    <citation type="submission" date="2009-12" db="EMBL/GenBank/DDBJ databases">
        <authorList>
            <person name="Shrivastava S."/>
            <person name="Madupu R."/>
            <person name="Durkin A.S."/>
            <person name="Torralba M."/>
            <person name="Methe B."/>
            <person name="Sutton G.G."/>
            <person name="Strausberg R.L."/>
            <person name="Nelson K.E."/>
        </authorList>
    </citation>
    <scope>NUCLEOTIDE SEQUENCE [LARGE SCALE GENOMIC DNA]</scope>
    <source>
        <strain evidence="3 4">W5455</strain>
    </source>
</reference>
<feature type="transmembrane region" description="Helical" evidence="1">
    <location>
        <begin position="7"/>
        <end position="28"/>
    </location>
</feature>
<dbReference type="RefSeq" id="WP_009163620.1">
    <property type="nucleotide sequence ID" value="NZ_ADFP01000010.1"/>
</dbReference>
<comment type="caution">
    <text evidence="3">The sequence shown here is derived from an EMBL/GenBank/DDBJ whole genome shotgun (WGS) entry which is preliminary data.</text>
</comment>
<keyword evidence="1" id="KW-0472">Membrane</keyword>
<dbReference type="InterPro" id="IPR009936">
    <property type="entry name" value="DUF1468"/>
</dbReference>
<evidence type="ECO:0000259" key="2">
    <source>
        <dbReference type="Pfam" id="PF07331"/>
    </source>
</evidence>
<dbReference type="Pfam" id="PF07331">
    <property type="entry name" value="TctB"/>
    <property type="match status" value="1"/>
</dbReference>
<evidence type="ECO:0000313" key="4">
    <source>
        <dbReference type="Proteomes" id="UP000006462"/>
    </source>
</evidence>
<keyword evidence="1" id="KW-1133">Transmembrane helix</keyword>
<feature type="transmembrane region" description="Helical" evidence="1">
    <location>
        <begin position="89"/>
        <end position="106"/>
    </location>
</feature>
<dbReference type="Proteomes" id="UP000006462">
    <property type="component" value="Unassembled WGS sequence"/>
</dbReference>
<proteinExistence type="predicted"/>
<evidence type="ECO:0000313" key="3">
    <source>
        <dbReference type="EMBL" id="EFB91948.1"/>
    </source>
</evidence>
<dbReference type="GeneID" id="90985422"/>
<sequence>MSYFMQHVLFALFSFGVGLFFFFTAQSMPDSARLFPQLVAALIFLLSFVMAFNARRSAPPSGEKARINAVRVVTYSLMIAAYIAVTEKAGYFVTTPLFMIISYIYLRAAGLLKAILIAALFCGFIYLLFVRFLNLPVPLGLLEPLLGA</sequence>
<gene>
    <name evidence="3" type="ORF">HMPREF7215_1084</name>
</gene>
<keyword evidence="1" id="KW-0812">Transmembrane</keyword>
<feature type="transmembrane region" description="Helical" evidence="1">
    <location>
        <begin position="34"/>
        <end position="53"/>
    </location>
</feature>
<protein>
    <recommendedName>
        <fullName evidence="2">DUF1468 domain-containing protein</fullName>
    </recommendedName>
</protein>
<accession>A0ABM9ZY98</accession>
<feature type="transmembrane region" description="Helical" evidence="1">
    <location>
        <begin position="65"/>
        <end position="83"/>
    </location>
</feature>
<organism evidence="3 4">
    <name type="scientific">Pyramidobacter piscolens W5455</name>
    <dbReference type="NCBI Taxonomy" id="352165"/>
    <lineage>
        <taxon>Bacteria</taxon>
        <taxon>Thermotogati</taxon>
        <taxon>Synergistota</taxon>
        <taxon>Synergistia</taxon>
        <taxon>Synergistales</taxon>
        <taxon>Dethiosulfovibrionaceae</taxon>
        <taxon>Pyramidobacter</taxon>
    </lineage>
</organism>
<feature type="domain" description="DUF1468" evidence="2">
    <location>
        <begin position="10"/>
        <end position="138"/>
    </location>
</feature>